<comment type="subcellular location">
    <subcellularLocation>
        <location evidence="1">Cytoplasm</location>
        <location evidence="1">Cytoskeleton</location>
        <location evidence="1">Cilium axoneme</location>
    </subcellularLocation>
</comment>
<keyword evidence="2" id="KW-0677">Repeat</keyword>
<sequence length="1485" mass="159173">MPTSSTGSANKSETAAYSRLMDIRYYFSRTKASYPGSLGRVPELYRRLSYNCWYNCWWLYGLALAPVGCAFGYVVVVEASNRSMDFRLKILLALGVPMYCFWLIGWYVLLRDNDSPDYGRGAQQHTPRLPPGRLLDLISILSTAASFTSPSFQEGVTWLDTEDSPETVGAFWWGVGNNLPLFFRGLLFEFTKESFRYTCPAMLALLVLGGCYVLNPSLDSVTKYTVIQLLTDMLSVPFLNKMFKATSCTYVDGTGHLDAAPSIICWTPLHLWYFVPCIIFLIPYYFCTILGWTYMQASQTIIFVDPVFFACKAQLKAFVALLAANFGQSRPLVLLPPLFVANAFLTAVSYVRNPYNVELLSKVEYGGLLVATWSVLVALLGYLGLGIPSSTRLGVLVIGMFLICLHGIVNLLRSGRANSNQPGAGPGHRAPHSPEKDGLPHVKCFENPLYHAVLAQAAHCWPQRERLSWNRDAEVKLSDTKELPLEAITVTHIHLYPFRALSVDLHNLKTLEGLIGGLPGTTCTGRHGISASRLLGFSVSRAMTCFIMYIEGVLAVPFPAHFTRWERSAGAKLTDQYALTLTSCLKNRRKDSNALVARLATLDFSNLITLDLSGNSLGPEGAKALAEVLAPSKRRNFNSSLSTLIASENSLGGRMNMHYTVPTTGGIEDEQGLVALGQALKRNETLTHLALTFNTVGPKGTMALAEGLAANRTLRSLVLDRNWLAGRRPYYDIVDRDRYAVKEQEEGVQALAAALKENTCLTSVSLQANMLGPKCTMALAEGLALNKALRVLDMMHNPSEIAGALALAAAIRRRGVACQLLGGMHIAEKIRQASQMGLKDGGAIMLANDLVTGGMLASLDLFGQKIGPDGAKALAAALTPNDQGTFCSSLTTLNLLRTNMGDAGRVAILAAMEQNDSLTSACGIPSNATNVDLSGKNLGSEDALLLAGELVLNKSINTLNLTGNLIGPAGAAALGAALVPNERGALNATLHTLILDDIVIGDPMGFSPMNSANGIKTVNTLPQDAEHAMLDGLEVFGDALKQNKTLTSLSLRGNLLGSRSMAALADGLASNNSLRSLDLAGNGFCGIYDDGYRHPARLPSGEVREEVIWLARKLARWPTCSARDAHNKTIWGRARHLGQAVADHPTLSLFNTIPLAGLRGGTLTELDLAGRDIGASGAVALAELVAASTALRVLNVLENDLGEEGARSIIAAFEQSAAVVTLCGLLPGMKTLDLSGRHLRSWDMMLIVADQRKDAAGASISTLKLAGHRIGREGIKVLAAALTPDEGGALGKSLRALTLRGDGQLSFLEERYVGDVAPGFEALGVALQGGIALTMLDLTGSGMRPEGAVAFAPGLRCNGTIRTLILDNNRLAGRGRIDGKEREEGLRALGGALYANVALTSLSLQGNMLGPHCAAAFAALFVFNKFLHILNLKDNPIGKGVCCGHQDIFHALPSIQTIVIDASPVTCRSAAMVSGNAVIAVPRFW</sequence>
<proteinExistence type="predicted"/>
<feature type="transmembrane region" description="Helical" evidence="3">
    <location>
        <begin position="271"/>
        <end position="295"/>
    </location>
</feature>
<dbReference type="Proteomes" id="UP001190700">
    <property type="component" value="Unassembled WGS sequence"/>
</dbReference>
<feature type="transmembrane region" description="Helical" evidence="3">
    <location>
        <begin position="393"/>
        <end position="412"/>
    </location>
</feature>
<dbReference type="GO" id="GO:0005930">
    <property type="term" value="C:axoneme"/>
    <property type="evidence" value="ECO:0007669"/>
    <property type="project" value="UniProtKB-SubCell"/>
</dbReference>
<dbReference type="InterPro" id="IPR032675">
    <property type="entry name" value="LRR_dom_sf"/>
</dbReference>
<evidence type="ECO:0000313" key="5">
    <source>
        <dbReference type="Proteomes" id="UP001190700"/>
    </source>
</evidence>
<evidence type="ECO:0000256" key="3">
    <source>
        <dbReference type="SAM" id="Phobius"/>
    </source>
</evidence>
<evidence type="ECO:0000256" key="1">
    <source>
        <dbReference type="ARBA" id="ARBA00004430"/>
    </source>
</evidence>
<accession>A0AAE0G4A5</accession>
<feature type="transmembrane region" description="Helical" evidence="3">
    <location>
        <begin position="363"/>
        <end position="387"/>
    </location>
</feature>
<evidence type="ECO:0000256" key="2">
    <source>
        <dbReference type="ARBA" id="ARBA00022737"/>
    </source>
</evidence>
<feature type="transmembrane region" description="Helical" evidence="3">
    <location>
        <begin position="57"/>
        <end position="76"/>
    </location>
</feature>
<dbReference type="PANTHER" id="PTHR24111:SF0">
    <property type="entry name" value="LEUCINE-RICH REPEAT-CONTAINING PROTEIN"/>
    <property type="match status" value="1"/>
</dbReference>
<name>A0AAE0G4A5_9CHLO</name>
<evidence type="ECO:0000313" key="4">
    <source>
        <dbReference type="EMBL" id="KAK3271197.1"/>
    </source>
</evidence>
<dbReference type="PANTHER" id="PTHR24111">
    <property type="entry name" value="LEUCINE-RICH REPEAT-CONTAINING PROTEIN 34"/>
    <property type="match status" value="1"/>
</dbReference>
<keyword evidence="5" id="KW-1185">Reference proteome</keyword>
<comment type="caution">
    <text evidence="4">The sequence shown here is derived from an EMBL/GenBank/DDBJ whole genome shotgun (WGS) entry which is preliminary data.</text>
</comment>
<keyword evidence="3" id="KW-0812">Transmembrane</keyword>
<organism evidence="4 5">
    <name type="scientific">Cymbomonas tetramitiformis</name>
    <dbReference type="NCBI Taxonomy" id="36881"/>
    <lineage>
        <taxon>Eukaryota</taxon>
        <taxon>Viridiplantae</taxon>
        <taxon>Chlorophyta</taxon>
        <taxon>Pyramimonadophyceae</taxon>
        <taxon>Pyramimonadales</taxon>
        <taxon>Pyramimonadaceae</taxon>
        <taxon>Cymbomonas</taxon>
    </lineage>
</organism>
<dbReference type="InterPro" id="IPR052201">
    <property type="entry name" value="LRR-containing_regulator"/>
</dbReference>
<dbReference type="Pfam" id="PF13516">
    <property type="entry name" value="LRR_6"/>
    <property type="match status" value="6"/>
</dbReference>
<feature type="transmembrane region" description="Helical" evidence="3">
    <location>
        <begin position="307"/>
        <end position="326"/>
    </location>
</feature>
<dbReference type="EMBL" id="LGRX02009947">
    <property type="protein sequence ID" value="KAK3271197.1"/>
    <property type="molecule type" value="Genomic_DNA"/>
</dbReference>
<gene>
    <name evidence="4" type="ORF">CYMTET_20443</name>
</gene>
<dbReference type="SMART" id="SM00368">
    <property type="entry name" value="LRR_RI"/>
    <property type="match status" value="14"/>
</dbReference>
<feature type="transmembrane region" description="Helical" evidence="3">
    <location>
        <begin position="195"/>
        <end position="215"/>
    </location>
</feature>
<feature type="transmembrane region" description="Helical" evidence="3">
    <location>
        <begin position="88"/>
        <end position="109"/>
    </location>
</feature>
<keyword evidence="3" id="KW-0472">Membrane</keyword>
<dbReference type="InterPro" id="IPR001611">
    <property type="entry name" value="Leu-rich_rpt"/>
</dbReference>
<protein>
    <submittedName>
        <fullName evidence="4">Uncharacterized protein</fullName>
    </submittedName>
</protein>
<feature type="transmembrane region" description="Helical" evidence="3">
    <location>
        <begin position="534"/>
        <end position="558"/>
    </location>
</feature>
<dbReference type="SUPFAM" id="SSF52047">
    <property type="entry name" value="RNI-like"/>
    <property type="match status" value="2"/>
</dbReference>
<dbReference type="Gene3D" id="3.80.10.10">
    <property type="entry name" value="Ribonuclease Inhibitor"/>
    <property type="match status" value="9"/>
</dbReference>
<feature type="transmembrane region" description="Helical" evidence="3">
    <location>
        <begin position="170"/>
        <end position="188"/>
    </location>
</feature>
<reference evidence="4 5" key="1">
    <citation type="journal article" date="2015" name="Genome Biol. Evol.">
        <title>Comparative Genomics of a Bacterivorous Green Alga Reveals Evolutionary Causalities and Consequences of Phago-Mixotrophic Mode of Nutrition.</title>
        <authorList>
            <person name="Burns J.A."/>
            <person name="Paasch A."/>
            <person name="Narechania A."/>
            <person name="Kim E."/>
        </authorList>
    </citation>
    <scope>NUCLEOTIDE SEQUENCE [LARGE SCALE GENOMIC DNA]</scope>
    <source>
        <strain evidence="4 5">PLY_AMNH</strain>
    </source>
</reference>
<feature type="transmembrane region" description="Helical" evidence="3">
    <location>
        <begin position="332"/>
        <end position="351"/>
    </location>
</feature>
<keyword evidence="3" id="KW-1133">Transmembrane helix</keyword>